<dbReference type="Gene3D" id="2.60.120.650">
    <property type="entry name" value="Cupin"/>
    <property type="match status" value="1"/>
</dbReference>
<dbReference type="InterPro" id="IPR041667">
    <property type="entry name" value="Cupin_8"/>
</dbReference>
<protein>
    <recommendedName>
        <fullName evidence="1">JmjC domain-containing protein</fullName>
    </recommendedName>
</protein>
<organism evidence="2 3">
    <name type="scientific">Kitasatospora acidiphila</name>
    <dbReference type="NCBI Taxonomy" id="2567942"/>
    <lineage>
        <taxon>Bacteria</taxon>
        <taxon>Bacillati</taxon>
        <taxon>Actinomycetota</taxon>
        <taxon>Actinomycetes</taxon>
        <taxon>Kitasatosporales</taxon>
        <taxon>Streptomycetaceae</taxon>
        <taxon>Kitasatospora</taxon>
    </lineage>
</organism>
<dbReference type="AlphaFoldDB" id="A0A540VYP6"/>
<feature type="domain" description="JmjC" evidence="1">
    <location>
        <begin position="129"/>
        <end position="275"/>
    </location>
</feature>
<dbReference type="PANTHER" id="PTHR12461">
    <property type="entry name" value="HYPOXIA-INDUCIBLE FACTOR 1 ALPHA INHIBITOR-RELATED"/>
    <property type="match status" value="1"/>
</dbReference>
<dbReference type="PANTHER" id="PTHR12461:SF105">
    <property type="entry name" value="HYPOXIA-INDUCIBLE FACTOR 1-ALPHA INHIBITOR"/>
    <property type="match status" value="1"/>
</dbReference>
<evidence type="ECO:0000259" key="1">
    <source>
        <dbReference type="PROSITE" id="PS51184"/>
    </source>
</evidence>
<dbReference type="InterPro" id="IPR003347">
    <property type="entry name" value="JmjC_dom"/>
</dbReference>
<dbReference type="Pfam" id="PF13621">
    <property type="entry name" value="Cupin_8"/>
    <property type="match status" value="1"/>
</dbReference>
<dbReference type="Proteomes" id="UP000319103">
    <property type="component" value="Unassembled WGS sequence"/>
</dbReference>
<name>A0A540VYP6_9ACTN</name>
<dbReference type="RefSeq" id="WP_141632612.1">
    <property type="nucleotide sequence ID" value="NZ_VIGB01000003.1"/>
</dbReference>
<proteinExistence type="predicted"/>
<keyword evidence="3" id="KW-1185">Reference proteome</keyword>
<dbReference type="SUPFAM" id="SSF51197">
    <property type="entry name" value="Clavaminate synthase-like"/>
    <property type="match status" value="1"/>
</dbReference>
<dbReference type="EMBL" id="VIGB01000003">
    <property type="protein sequence ID" value="TQF01890.1"/>
    <property type="molecule type" value="Genomic_DNA"/>
</dbReference>
<gene>
    <name evidence="2" type="ORF">E6W39_05945</name>
</gene>
<dbReference type="OrthoDB" id="479699at2"/>
<sequence length="318" mass="35849">MAIEQNYLKRRDLDSLKAVEAAFQAGPLAEALDAAPDIERRRGLSLAEFERDYRSQGRPVVLEGRAADWPAVRTWSFAALAERCGTVPVVVDSYSSRAARKTTFGEFADALRQTAGTGAPPICLQEWYYKTVSPELADDLPELDIAHYDFRRDLYGDAAATNHQLWLGQRGGITRLHQDSYSVDVMHIQIVGEKRWSIMGPDAELLADPTGQLELDALLASPDTRLTRFVLRPGDVLYLPAWWFHRIELLTDSIGLGRKALDQVNLRRHVHQRIGELLALALNPDELRQTHSELFDVVMTRGRALAHQMDVDLSRLRQ</sequence>
<evidence type="ECO:0000313" key="2">
    <source>
        <dbReference type="EMBL" id="TQF01890.1"/>
    </source>
</evidence>
<reference evidence="2 3" key="1">
    <citation type="submission" date="2019-06" db="EMBL/GenBank/DDBJ databases">
        <title>Description of Kitasatospora acidophila sp. nov. isolated from pine grove soil, and reclassification of Streptomyces novaecaesareae to Kitasatospora novaeceasareae comb. nov.</title>
        <authorList>
            <person name="Kim M.J."/>
        </authorList>
    </citation>
    <scope>NUCLEOTIDE SEQUENCE [LARGE SCALE GENOMIC DNA]</scope>
    <source>
        <strain evidence="2 3">MMS16-CNU292</strain>
    </source>
</reference>
<comment type="caution">
    <text evidence="2">The sequence shown here is derived from an EMBL/GenBank/DDBJ whole genome shotgun (WGS) entry which is preliminary data.</text>
</comment>
<accession>A0A540VYP6</accession>
<dbReference type="PROSITE" id="PS51184">
    <property type="entry name" value="JMJC"/>
    <property type="match status" value="1"/>
</dbReference>
<evidence type="ECO:0000313" key="3">
    <source>
        <dbReference type="Proteomes" id="UP000319103"/>
    </source>
</evidence>